<feature type="transmembrane region" description="Helical" evidence="2">
    <location>
        <begin position="60"/>
        <end position="77"/>
    </location>
</feature>
<keyword evidence="2" id="KW-1133">Transmembrane helix</keyword>
<evidence type="ECO:0000256" key="2">
    <source>
        <dbReference type="SAM" id="Phobius"/>
    </source>
</evidence>
<evidence type="ECO:0000313" key="4">
    <source>
        <dbReference type="Proteomes" id="UP001174691"/>
    </source>
</evidence>
<sequence>MPSTTPTSPVIDPQAISPQRRNGTIARVRRTTRSHRNRQSFLVTILRSPHMDLYANRPQLQFMYYFTVHMLLFYGVYREQRSQQAARLLAESDGTSCVPPEPWTGGLLFAWYDEILPFCLYTALAMCRFRDWRTVSKWEYMAMAASWAKSVVVLRASYVAFRAGSTAGVGFPDNPVDYAVFGLVRFLVFGGLYKMVQAGLTREWERSWMVERRPRRVARLHRHVHIGLQRRAVDGMGSRGRQRDPLDTVQGRREYWEAIAARNW</sequence>
<dbReference type="AlphaFoldDB" id="A0AA38RLV9"/>
<keyword evidence="2" id="KW-0812">Transmembrane</keyword>
<name>A0AA38RLV9_9PEZI</name>
<dbReference type="Proteomes" id="UP001174691">
    <property type="component" value="Unassembled WGS sequence"/>
</dbReference>
<gene>
    <name evidence="3" type="ORF">NKR19_g8951</name>
</gene>
<proteinExistence type="predicted"/>
<keyword evidence="2" id="KW-0472">Membrane</keyword>
<evidence type="ECO:0000313" key="3">
    <source>
        <dbReference type="EMBL" id="KAJ9133664.1"/>
    </source>
</evidence>
<reference evidence="3" key="1">
    <citation type="submission" date="2022-07" db="EMBL/GenBank/DDBJ databases">
        <title>Fungi with potential for degradation of polypropylene.</title>
        <authorList>
            <person name="Gostincar C."/>
        </authorList>
    </citation>
    <scope>NUCLEOTIDE SEQUENCE</scope>
    <source>
        <strain evidence="3">EXF-13287</strain>
    </source>
</reference>
<dbReference type="EMBL" id="JANBVN010000196">
    <property type="protein sequence ID" value="KAJ9133664.1"/>
    <property type="molecule type" value="Genomic_DNA"/>
</dbReference>
<organism evidence="3 4">
    <name type="scientific">Coniochaeta hoffmannii</name>
    <dbReference type="NCBI Taxonomy" id="91930"/>
    <lineage>
        <taxon>Eukaryota</taxon>
        <taxon>Fungi</taxon>
        <taxon>Dikarya</taxon>
        <taxon>Ascomycota</taxon>
        <taxon>Pezizomycotina</taxon>
        <taxon>Sordariomycetes</taxon>
        <taxon>Sordariomycetidae</taxon>
        <taxon>Coniochaetales</taxon>
        <taxon>Coniochaetaceae</taxon>
        <taxon>Coniochaeta</taxon>
    </lineage>
</organism>
<feature type="region of interest" description="Disordered" evidence="1">
    <location>
        <begin position="1"/>
        <end position="21"/>
    </location>
</feature>
<accession>A0AA38RLV9</accession>
<evidence type="ECO:0000256" key="1">
    <source>
        <dbReference type="SAM" id="MobiDB-lite"/>
    </source>
</evidence>
<keyword evidence="4" id="KW-1185">Reference proteome</keyword>
<protein>
    <submittedName>
        <fullName evidence="3">Uncharacterized protein</fullName>
    </submittedName>
</protein>
<comment type="caution">
    <text evidence="3">The sequence shown here is derived from an EMBL/GenBank/DDBJ whole genome shotgun (WGS) entry which is preliminary data.</text>
</comment>